<dbReference type="Proteomes" id="UP000694551">
    <property type="component" value="Unplaced"/>
</dbReference>
<reference evidence="1" key="2">
    <citation type="submission" date="2025-09" db="UniProtKB">
        <authorList>
            <consortium name="Ensembl"/>
        </authorList>
    </citation>
    <scope>IDENTIFICATION</scope>
</reference>
<dbReference type="AlphaFoldDB" id="A0A8D0EWK2"/>
<protein>
    <submittedName>
        <fullName evidence="1">Uncharacterized protein</fullName>
    </submittedName>
</protein>
<keyword evidence="2" id="KW-1185">Reference proteome</keyword>
<organism evidence="1 2">
    <name type="scientific">Strix occidentalis caurina</name>
    <name type="common">northern spotted owl</name>
    <dbReference type="NCBI Taxonomy" id="311401"/>
    <lineage>
        <taxon>Eukaryota</taxon>
        <taxon>Metazoa</taxon>
        <taxon>Chordata</taxon>
        <taxon>Craniata</taxon>
        <taxon>Vertebrata</taxon>
        <taxon>Euteleostomi</taxon>
        <taxon>Archelosauria</taxon>
        <taxon>Archosauria</taxon>
        <taxon>Dinosauria</taxon>
        <taxon>Saurischia</taxon>
        <taxon>Theropoda</taxon>
        <taxon>Coelurosauria</taxon>
        <taxon>Aves</taxon>
        <taxon>Neognathae</taxon>
        <taxon>Neoaves</taxon>
        <taxon>Telluraves</taxon>
        <taxon>Strigiformes</taxon>
        <taxon>Strigidae</taxon>
        <taxon>Strix</taxon>
    </lineage>
</organism>
<accession>A0A8D0EWK2</accession>
<reference evidence="1" key="1">
    <citation type="submission" date="2025-08" db="UniProtKB">
        <authorList>
            <consortium name="Ensembl"/>
        </authorList>
    </citation>
    <scope>IDENTIFICATION</scope>
</reference>
<evidence type="ECO:0000313" key="1">
    <source>
        <dbReference type="Ensembl" id="ENSSOCP00000005691.1"/>
    </source>
</evidence>
<name>A0A8D0EWK2_STROC</name>
<evidence type="ECO:0000313" key="2">
    <source>
        <dbReference type="Proteomes" id="UP000694551"/>
    </source>
</evidence>
<proteinExistence type="predicted"/>
<dbReference type="Ensembl" id="ENSSOCT00000005850.1">
    <property type="protein sequence ID" value="ENSSOCP00000005691.1"/>
    <property type="gene ID" value="ENSSOCG00000004402.1"/>
</dbReference>
<sequence length="68" mass="7757">MDTIILSTNIFSRKVACQWNMFPSEAAEPLFGLDALQWFLPPHIFETSCLVNHLLAREVQVCVHSIAR</sequence>